<organism evidence="1 2">
    <name type="scientific">Coemansia aciculifera</name>
    <dbReference type="NCBI Taxonomy" id="417176"/>
    <lineage>
        <taxon>Eukaryota</taxon>
        <taxon>Fungi</taxon>
        <taxon>Fungi incertae sedis</taxon>
        <taxon>Zoopagomycota</taxon>
        <taxon>Kickxellomycotina</taxon>
        <taxon>Kickxellomycetes</taxon>
        <taxon>Kickxellales</taxon>
        <taxon>Kickxellaceae</taxon>
        <taxon>Coemansia</taxon>
    </lineage>
</organism>
<dbReference type="Proteomes" id="UP001139981">
    <property type="component" value="Unassembled WGS sequence"/>
</dbReference>
<evidence type="ECO:0000313" key="2">
    <source>
        <dbReference type="Proteomes" id="UP001139981"/>
    </source>
</evidence>
<protein>
    <submittedName>
        <fullName evidence="1">Uncharacterized protein</fullName>
    </submittedName>
</protein>
<keyword evidence="2" id="KW-1185">Reference proteome</keyword>
<comment type="caution">
    <text evidence="1">The sequence shown here is derived from an EMBL/GenBank/DDBJ whole genome shotgun (WGS) entry which is preliminary data.</text>
</comment>
<proteinExistence type="predicted"/>
<gene>
    <name evidence="1" type="ORF">IWW38_000866</name>
</gene>
<evidence type="ECO:0000313" key="1">
    <source>
        <dbReference type="EMBL" id="KAJ2899729.1"/>
    </source>
</evidence>
<name>A0ACC1M8K3_9FUNG</name>
<dbReference type="EMBL" id="JANBVB010000019">
    <property type="protein sequence ID" value="KAJ2899729.1"/>
    <property type="molecule type" value="Genomic_DNA"/>
</dbReference>
<accession>A0ACC1M8K3</accession>
<sequence>MEERRHLEHLSDLQRRVYAEWRPWTRTLSEVADSLGVDPSRGLDRLDARNRRDHFGPNIPVDLGGRLSLLSVLGSELAESMVLLLVAVGVLYSMWGDPWDAVTIFVAIAAVVCLGAYTQWRSKQALASLRNSVPSNTTVLRDGCEGVVPADDVVPGEVIVLRHGQSVPADAVVALCHSLTVDEGVLTGESQSASKAALGSAWTDEDFDMPEEDGENNGALPFSLSSLPGTLLCAGTTVTTGRAVAIVVATGANTAISANIHQLLGRDSRGAKPHQLAPTQQHMARLAGQLSLIAIAASALMAVVGMFVGNMHWRSALLMGMSLAFATIPEELPLVARASLALGSRALARHRLLVRRVAAADALSSVSVIVTDKTGTLTRSRLVVSSIMAICADPAAGCGLAVEVLTPEAIQLSERSAALATPLYSAWSLSVDPLESRPLMQRLAAIHRRGILGQQQQMPSRPQSVRRRPSFKAALRTPPFEPVRGFGKDFLNSAVLNSLPAGYDDDDGSEIGDGGISMVFGIQKQLPRDPETGSIPVLSITDAISAMCNCLSEPTGELPFDAAQRVSARTRTAAAPPVSFSRKRRPHGKDAATNSSDEDNSADPTSGGVGVNKHWTVIKGAPEVLVPQCTRVWRSDASGSNSPLLTDDIRLGRVAGIEAMPDSLARNISRSAAKLAAGGSRVIAYALAITDQPLFAPAAPKSNDNVATLDVENAAATVSLSEHSQLPGDLIFVGAFAFFDPPQREARPVVQECQDAGIRVILATGDHPSTALAVASTVGIVESHSRTTGDSSRPPSPSPLALYHHHHHHHQRYADSRPKASYGSLDKSNSAGAAVPGRRSASSAMAAAGGGSCVAAEVHAVTGEMVQRSLVQGSFDQLIDESNVFARVTPAQKLRLIHALQARGHVVAFIGDGINDAPSLTRADVGICMGANPSTADVAMDAAGLIVLSGNFSAVVRCLREARRRSANARKCTMFYLACKLALLLLFALLLLTKGATPMTPVQVIIIKVVADLGATRTMLAEHAEGLTVKSGEDSASLTALARVDQIVHDSRWQRFSLVARSVVFYASALFIACALPLLVPSMLLPSWAVAPVAPTLTFLTWMSAHALLGISMCTQLLPLRIFRVNRLGLRWLAGSIAVVILASTIPQLSAHMDIVPLNVAEWALVIASPLLMFGGLELFKELRYRWLVPRANSGVVDVERQRLLTLFM</sequence>
<reference evidence="1" key="1">
    <citation type="submission" date="2022-07" db="EMBL/GenBank/DDBJ databases">
        <title>Phylogenomic reconstructions and comparative analyses of Kickxellomycotina fungi.</title>
        <authorList>
            <person name="Reynolds N.K."/>
            <person name="Stajich J.E."/>
            <person name="Barry K."/>
            <person name="Grigoriev I.V."/>
            <person name="Crous P."/>
            <person name="Smith M.E."/>
        </authorList>
    </citation>
    <scope>NUCLEOTIDE SEQUENCE</scope>
    <source>
        <strain evidence="1">CBS 190363</strain>
    </source>
</reference>